<keyword evidence="6" id="KW-1003">Cell membrane</keyword>
<evidence type="ECO:0000256" key="7">
    <source>
        <dbReference type="ARBA" id="ARBA00022692"/>
    </source>
</evidence>
<dbReference type="PANTHER" id="PTHR36122">
    <property type="entry name" value="NICOTINAMIDE RIBOSIDE TRANSPORTER PNUC"/>
    <property type="match status" value="1"/>
</dbReference>
<evidence type="ECO:0000313" key="12">
    <source>
        <dbReference type="Proteomes" id="UP000823769"/>
    </source>
</evidence>
<evidence type="ECO:0000256" key="2">
    <source>
        <dbReference type="ARBA" id="ARBA00004651"/>
    </source>
</evidence>
<name>A0A9D9IYA1_9BACT</name>
<keyword evidence="9 10" id="KW-0472">Membrane</keyword>
<feature type="transmembrane region" description="Helical" evidence="10">
    <location>
        <begin position="93"/>
        <end position="115"/>
    </location>
</feature>
<evidence type="ECO:0000256" key="1">
    <source>
        <dbReference type="ARBA" id="ARBA00002672"/>
    </source>
</evidence>
<dbReference type="Pfam" id="PF04973">
    <property type="entry name" value="NMN_transporter"/>
    <property type="match status" value="1"/>
</dbReference>
<accession>A0A9D9IYA1</accession>
<keyword evidence="8 10" id="KW-1133">Transmembrane helix</keyword>
<dbReference type="Proteomes" id="UP000823769">
    <property type="component" value="Unassembled WGS sequence"/>
</dbReference>
<proteinExistence type="inferred from homology"/>
<sequence length="194" mass="22357">MTWVEIVSAVLGLSCVFLAGRNSKYNFYVGYVYNVFLFVLFMHQHLYSAMILQPISLIINAYGHWRWTHPREEERSAADSSRLKVGNIPPRHLALYVLAVLGASVAWAFVLKFVFDDPANPYLDSLMLMLTLCAQYLSARKYWECWIVWLLVNIGNATLYILSGLYIMPVVSALYIANGVWSLVSWRKMYKNNE</sequence>
<keyword evidence="5" id="KW-0813">Transport</keyword>
<feature type="transmembrane region" description="Helical" evidence="10">
    <location>
        <begin position="121"/>
        <end position="139"/>
    </location>
</feature>
<gene>
    <name evidence="11" type="ORF">IAB76_00870</name>
</gene>
<comment type="similarity">
    <text evidence="3">Belongs to the nicotinamide ribonucleoside (NR) uptake permease (TC 4.B.1) family.</text>
</comment>
<keyword evidence="7 10" id="KW-0812">Transmembrane</keyword>
<evidence type="ECO:0000256" key="3">
    <source>
        <dbReference type="ARBA" id="ARBA00006669"/>
    </source>
</evidence>
<evidence type="ECO:0000256" key="9">
    <source>
        <dbReference type="ARBA" id="ARBA00023136"/>
    </source>
</evidence>
<dbReference type="GO" id="GO:0034257">
    <property type="term" value="F:nicotinamide riboside transmembrane transporter activity"/>
    <property type="evidence" value="ECO:0007669"/>
    <property type="project" value="InterPro"/>
</dbReference>
<dbReference type="EMBL" id="JADILW010000011">
    <property type="protein sequence ID" value="MBO8479653.1"/>
    <property type="molecule type" value="Genomic_DNA"/>
</dbReference>
<dbReference type="InterPro" id="IPR006419">
    <property type="entry name" value="NMN_transpt_PnuC"/>
</dbReference>
<reference evidence="11" key="1">
    <citation type="submission" date="2020-10" db="EMBL/GenBank/DDBJ databases">
        <authorList>
            <person name="Gilroy R."/>
        </authorList>
    </citation>
    <scope>NUCLEOTIDE SEQUENCE</scope>
    <source>
        <strain evidence="11">B3-1481</strain>
    </source>
</reference>
<protein>
    <recommendedName>
        <fullName evidence="4">Nicotinamide riboside transporter PnuC</fullName>
    </recommendedName>
</protein>
<comment type="caution">
    <text evidence="11">The sequence shown here is derived from an EMBL/GenBank/DDBJ whole genome shotgun (WGS) entry which is preliminary data.</text>
</comment>
<evidence type="ECO:0000313" key="11">
    <source>
        <dbReference type="EMBL" id="MBO8479653.1"/>
    </source>
</evidence>
<evidence type="ECO:0000256" key="5">
    <source>
        <dbReference type="ARBA" id="ARBA00022448"/>
    </source>
</evidence>
<evidence type="ECO:0000256" key="10">
    <source>
        <dbReference type="SAM" id="Phobius"/>
    </source>
</evidence>
<organism evidence="11 12">
    <name type="scientific">Candidatus Cryptobacteroides avistercoris</name>
    <dbReference type="NCBI Taxonomy" id="2840758"/>
    <lineage>
        <taxon>Bacteria</taxon>
        <taxon>Pseudomonadati</taxon>
        <taxon>Bacteroidota</taxon>
        <taxon>Bacteroidia</taxon>
        <taxon>Bacteroidales</taxon>
        <taxon>Candidatus Cryptobacteroides</taxon>
    </lineage>
</organism>
<dbReference type="PANTHER" id="PTHR36122:SF2">
    <property type="entry name" value="NICOTINAMIDE RIBOSIDE TRANSPORTER PNUC"/>
    <property type="match status" value="1"/>
</dbReference>
<comment type="subcellular location">
    <subcellularLocation>
        <location evidence="2">Cell membrane</location>
        <topology evidence="2">Multi-pass membrane protein</topology>
    </subcellularLocation>
</comment>
<comment type="function">
    <text evidence="1">Required for nicotinamide riboside transport across the inner membrane.</text>
</comment>
<dbReference type="AlphaFoldDB" id="A0A9D9IYA1"/>
<dbReference type="GO" id="GO:0005886">
    <property type="term" value="C:plasma membrane"/>
    <property type="evidence" value="ECO:0007669"/>
    <property type="project" value="UniProtKB-SubCell"/>
</dbReference>
<feature type="transmembrane region" description="Helical" evidence="10">
    <location>
        <begin position="31"/>
        <end position="52"/>
    </location>
</feature>
<evidence type="ECO:0000256" key="8">
    <source>
        <dbReference type="ARBA" id="ARBA00022989"/>
    </source>
</evidence>
<evidence type="ECO:0000256" key="6">
    <source>
        <dbReference type="ARBA" id="ARBA00022475"/>
    </source>
</evidence>
<reference evidence="11" key="2">
    <citation type="journal article" date="2021" name="PeerJ">
        <title>Extensive microbial diversity within the chicken gut microbiome revealed by metagenomics and culture.</title>
        <authorList>
            <person name="Gilroy R."/>
            <person name="Ravi A."/>
            <person name="Getino M."/>
            <person name="Pursley I."/>
            <person name="Horton D.L."/>
            <person name="Alikhan N.F."/>
            <person name="Baker D."/>
            <person name="Gharbi K."/>
            <person name="Hall N."/>
            <person name="Watson M."/>
            <person name="Adriaenssens E.M."/>
            <person name="Foster-Nyarko E."/>
            <person name="Jarju S."/>
            <person name="Secka A."/>
            <person name="Antonio M."/>
            <person name="Oren A."/>
            <person name="Chaudhuri R.R."/>
            <person name="La Ragione R."/>
            <person name="Hildebrand F."/>
            <person name="Pallen M.J."/>
        </authorList>
    </citation>
    <scope>NUCLEOTIDE SEQUENCE</scope>
    <source>
        <strain evidence="11">B3-1481</strain>
    </source>
</reference>
<dbReference type="NCBIfam" id="TIGR01528">
    <property type="entry name" value="NMN_trans_PnuC"/>
    <property type="match status" value="1"/>
</dbReference>
<evidence type="ECO:0000256" key="4">
    <source>
        <dbReference type="ARBA" id="ARBA00017522"/>
    </source>
</evidence>